<evidence type="ECO:0000256" key="1">
    <source>
        <dbReference type="SAM" id="MobiDB-lite"/>
    </source>
</evidence>
<dbReference type="PANTHER" id="PTHR34861:SF10">
    <property type="entry name" value="CYCLASE"/>
    <property type="match status" value="1"/>
</dbReference>
<dbReference type="RefSeq" id="WP_344623147.1">
    <property type="nucleotide sequence ID" value="NZ_BAAALD010000013.1"/>
</dbReference>
<evidence type="ECO:0000313" key="3">
    <source>
        <dbReference type="Proteomes" id="UP001499987"/>
    </source>
</evidence>
<keyword evidence="3" id="KW-1185">Reference proteome</keyword>
<sequence>MDEEQDRNPPQQPGAARLDRAAFDDLYRRVAAAAPTGARPRGALESITPAHVLAAVGEVRTGRHVSLAATVATRARPDNPEPAHHPMTGAVAGHLRGQGLEFARDRIEMNVHGDADSHLDALCHVVYDGTLYGGVPAATLTATGAEALSVGLAGAGIVGRGVLLDIPGLRGVPWLEPGEHVTAEELLAAEEAQGVRFGEGDLLLVRVGHRRRRREMGAWDAAAARAGLHPSAVELLAERRIAVLGSDSNNDCAPSPVDGVGFPVHVLAVHALGVHLLDYLQFEDLLPLCAEEGRWSFLCVVAPLRLVGGTGSPVSPIAVL</sequence>
<feature type="region of interest" description="Disordered" evidence="1">
    <location>
        <begin position="1"/>
        <end position="20"/>
    </location>
</feature>
<dbReference type="Gene3D" id="3.50.30.50">
    <property type="entry name" value="Putative cyclase"/>
    <property type="match status" value="1"/>
</dbReference>
<accession>A0ABN1TE58</accession>
<name>A0ABN1TE58_9ACTN</name>
<dbReference type="PANTHER" id="PTHR34861">
    <property type="match status" value="1"/>
</dbReference>
<protein>
    <submittedName>
        <fullName evidence="2">Cyclase family protein</fullName>
    </submittedName>
</protein>
<dbReference type="InterPro" id="IPR007325">
    <property type="entry name" value="KFase/CYL"/>
</dbReference>
<gene>
    <name evidence="2" type="ORF">GCM10009663_19960</name>
</gene>
<reference evidence="2 3" key="1">
    <citation type="journal article" date="2019" name="Int. J. Syst. Evol. Microbiol.">
        <title>The Global Catalogue of Microorganisms (GCM) 10K type strain sequencing project: providing services to taxonomists for standard genome sequencing and annotation.</title>
        <authorList>
            <consortium name="The Broad Institute Genomics Platform"/>
            <consortium name="The Broad Institute Genome Sequencing Center for Infectious Disease"/>
            <person name="Wu L."/>
            <person name="Ma J."/>
        </authorList>
    </citation>
    <scope>NUCLEOTIDE SEQUENCE [LARGE SCALE GENOMIC DNA]</scope>
    <source>
        <strain evidence="2 3">JCM 13002</strain>
    </source>
</reference>
<proteinExistence type="predicted"/>
<organism evidence="2 3">
    <name type="scientific">Kitasatospora arboriphila</name>
    <dbReference type="NCBI Taxonomy" id="258052"/>
    <lineage>
        <taxon>Bacteria</taxon>
        <taxon>Bacillati</taxon>
        <taxon>Actinomycetota</taxon>
        <taxon>Actinomycetes</taxon>
        <taxon>Kitasatosporales</taxon>
        <taxon>Streptomycetaceae</taxon>
        <taxon>Kitasatospora</taxon>
    </lineage>
</organism>
<dbReference type="EMBL" id="BAAALD010000013">
    <property type="protein sequence ID" value="GAA1078074.1"/>
    <property type="molecule type" value="Genomic_DNA"/>
</dbReference>
<dbReference type="Proteomes" id="UP001499987">
    <property type="component" value="Unassembled WGS sequence"/>
</dbReference>
<dbReference type="SUPFAM" id="SSF102198">
    <property type="entry name" value="Putative cyclase"/>
    <property type="match status" value="1"/>
</dbReference>
<evidence type="ECO:0000313" key="2">
    <source>
        <dbReference type="EMBL" id="GAA1078074.1"/>
    </source>
</evidence>
<dbReference type="Pfam" id="PF04199">
    <property type="entry name" value="Cyclase"/>
    <property type="match status" value="1"/>
</dbReference>
<comment type="caution">
    <text evidence="2">The sequence shown here is derived from an EMBL/GenBank/DDBJ whole genome shotgun (WGS) entry which is preliminary data.</text>
</comment>
<dbReference type="InterPro" id="IPR037175">
    <property type="entry name" value="KFase_sf"/>
</dbReference>